<sequence length="415" mass="46141">MSAPPVYEAPGSALPAYSPGRRAHGGSRGTTEHIYSLNDADNNKKLRATLKVFSSASTPASLPIYVEGDRIVGSLAIHVPNGEKIVRVCILMRGEIAVGGPNWQPTETFKFLDISMPLWSKSSASPPLSGDCHWPLSINIPKDVVLPDFKQPYANRTYSLPQTFLERNSKVSAFYNLFARITLSRNLFHQDVELQTSFVYVPALRPDPPSRLRQLAYRSNTSIPGPEIDAEGWYTCPTALIKGTVFNARKVQVQCVLFLSKPLSYTRGSVIPCSLTYYCLDRQTLDLISTPSTIDVRLHRQVTYAPFSNNSVDYAVATNDTEECGRAVWWPTSRRSCPPDMRTFEGEIHLAKTLKPTSAISQFSLKYFVVMMPAEVVGFSSADTQPLLRQEVEIGTIFPKGPKPRSYAPRSYGKH</sequence>
<dbReference type="AlphaFoldDB" id="A0AAD6VGZ8"/>
<reference evidence="2" key="1">
    <citation type="submission" date="2023-03" db="EMBL/GenBank/DDBJ databases">
        <title>Massive genome expansion in bonnet fungi (Mycena s.s.) driven by repeated elements and novel gene families across ecological guilds.</title>
        <authorList>
            <consortium name="Lawrence Berkeley National Laboratory"/>
            <person name="Harder C.B."/>
            <person name="Miyauchi S."/>
            <person name="Viragh M."/>
            <person name="Kuo A."/>
            <person name="Thoen E."/>
            <person name="Andreopoulos B."/>
            <person name="Lu D."/>
            <person name="Skrede I."/>
            <person name="Drula E."/>
            <person name="Henrissat B."/>
            <person name="Morin E."/>
            <person name="Kohler A."/>
            <person name="Barry K."/>
            <person name="LaButti K."/>
            <person name="Morin E."/>
            <person name="Salamov A."/>
            <person name="Lipzen A."/>
            <person name="Mereny Z."/>
            <person name="Hegedus B."/>
            <person name="Baldrian P."/>
            <person name="Stursova M."/>
            <person name="Weitz H."/>
            <person name="Taylor A."/>
            <person name="Grigoriev I.V."/>
            <person name="Nagy L.G."/>
            <person name="Martin F."/>
            <person name="Kauserud H."/>
        </authorList>
    </citation>
    <scope>NUCLEOTIDE SEQUENCE</scope>
    <source>
        <strain evidence="2">9144</strain>
    </source>
</reference>
<proteinExistence type="predicted"/>
<gene>
    <name evidence="2" type="ORF">GGX14DRAFT_91137</name>
</gene>
<comment type="caution">
    <text evidence="2">The sequence shown here is derived from an EMBL/GenBank/DDBJ whole genome shotgun (WGS) entry which is preliminary data.</text>
</comment>
<dbReference type="EMBL" id="JARJCW010000026">
    <property type="protein sequence ID" value="KAJ7211178.1"/>
    <property type="molecule type" value="Genomic_DNA"/>
</dbReference>
<evidence type="ECO:0000256" key="1">
    <source>
        <dbReference type="SAM" id="MobiDB-lite"/>
    </source>
</evidence>
<dbReference type="InterPro" id="IPR014752">
    <property type="entry name" value="Arrestin-like_C"/>
</dbReference>
<evidence type="ECO:0008006" key="4">
    <source>
        <dbReference type="Google" id="ProtNLM"/>
    </source>
</evidence>
<accession>A0AAD6VGZ8</accession>
<keyword evidence="3" id="KW-1185">Reference proteome</keyword>
<dbReference type="Proteomes" id="UP001219525">
    <property type="component" value="Unassembled WGS sequence"/>
</dbReference>
<evidence type="ECO:0000313" key="2">
    <source>
        <dbReference type="EMBL" id="KAJ7211178.1"/>
    </source>
</evidence>
<evidence type="ECO:0000313" key="3">
    <source>
        <dbReference type="Proteomes" id="UP001219525"/>
    </source>
</evidence>
<protein>
    <recommendedName>
        <fullName evidence="4">Arrestin-like N-terminal domain-containing protein</fullName>
    </recommendedName>
</protein>
<name>A0AAD6VGZ8_9AGAR</name>
<dbReference type="Gene3D" id="2.60.40.640">
    <property type="match status" value="1"/>
</dbReference>
<organism evidence="2 3">
    <name type="scientific">Mycena pura</name>
    <dbReference type="NCBI Taxonomy" id="153505"/>
    <lineage>
        <taxon>Eukaryota</taxon>
        <taxon>Fungi</taxon>
        <taxon>Dikarya</taxon>
        <taxon>Basidiomycota</taxon>
        <taxon>Agaricomycotina</taxon>
        <taxon>Agaricomycetes</taxon>
        <taxon>Agaricomycetidae</taxon>
        <taxon>Agaricales</taxon>
        <taxon>Marasmiineae</taxon>
        <taxon>Mycenaceae</taxon>
        <taxon>Mycena</taxon>
    </lineage>
</organism>
<feature type="region of interest" description="Disordered" evidence="1">
    <location>
        <begin position="1"/>
        <end position="31"/>
    </location>
</feature>